<proteinExistence type="predicted"/>
<sequence>MQGSFILQQLLHVPAAPLLGPAAKVASGGGSSNFLSAPSNNFSASTTKGTTIIITFQVSGETKEKGVHGYNGNEDTISVRGRLGEGRRPRV</sequence>
<accession>A0A0S3TA85</accession>
<dbReference type="AlphaFoldDB" id="A0A0S3TA85"/>
<feature type="region of interest" description="Disordered" evidence="1">
    <location>
        <begin position="64"/>
        <end position="91"/>
    </location>
</feature>
<keyword evidence="3" id="KW-1185">Reference proteome</keyword>
<feature type="compositionally biased region" description="Basic and acidic residues" evidence="1">
    <location>
        <begin position="82"/>
        <end position="91"/>
    </location>
</feature>
<organism evidence="2 3">
    <name type="scientific">Vigna angularis var. angularis</name>
    <dbReference type="NCBI Taxonomy" id="157739"/>
    <lineage>
        <taxon>Eukaryota</taxon>
        <taxon>Viridiplantae</taxon>
        <taxon>Streptophyta</taxon>
        <taxon>Embryophyta</taxon>
        <taxon>Tracheophyta</taxon>
        <taxon>Spermatophyta</taxon>
        <taxon>Magnoliopsida</taxon>
        <taxon>eudicotyledons</taxon>
        <taxon>Gunneridae</taxon>
        <taxon>Pentapetalae</taxon>
        <taxon>rosids</taxon>
        <taxon>fabids</taxon>
        <taxon>Fabales</taxon>
        <taxon>Fabaceae</taxon>
        <taxon>Papilionoideae</taxon>
        <taxon>50 kb inversion clade</taxon>
        <taxon>NPAAA clade</taxon>
        <taxon>indigoferoid/millettioid clade</taxon>
        <taxon>Phaseoleae</taxon>
        <taxon>Vigna</taxon>
    </lineage>
</organism>
<evidence type="ECO:0000313" key="3">
    <source>
        <dbReference type="Proteomes" id="UP000291084"/>
    </source>
</evidence>
<reference evidence="2 3" key="1">
    <citation type="journal article" date="2015" name="Sci. Rep.">
        <title>The power of single molecule real-time sequencing technology in the de novo assembly of a eukaryotic genome.</title>
        <authorList>
            <person name="Sakai H."/>
            <person name="Naito K."/>
            <person name="Ogiso-Tanaka E."/>
            <person name="Takahashi Y."/>
            <person name="Iseki K."/>
            <person name="Muto C."/>
            <person name="Satou K."/>
            <person name="Teruya K."/>
            <person name="Shiroma A."/>
            <person name="Shimoji M."/>
            <person name="Hirano T."/>
            <person name="Itoh T."/>
            <person name="Kaga A."/>
            <person name="Tomooka N."/>
        </authorList>
    </citation>
    <scope>NUCLEOTIDE SEQUENCE [LARGE SCALE GENOMIC DNA]</scope>
    <source>
        <strain evidence="3">cv. Shumari</strain>
    </source>
</reference>
<evidence type="ECO:0000313" key="2">
    <source>
        <dbReference type="EMBL" id="BAU02146.1"/>
    </source>
</evidence>
<name>A0A0S3TA85_PHAAN</name>
<evidence type="ECO:0000256" key="1">
    <source>
        <dbReference type="SAM" id="MobiDB-lite"/>
    </source>
</evidence>
<dbReference type="EMBL" id="AP015044">
    <property type="protein sequence ID" value="BAU02146.1"/>
    <property type="molecule type" value="Genomic_DNA"/>
</dbReference>
<gene>
    <name evidence="2" type="primary">Vigan.11G158700</name>
    <name evidence="2" type="ORF">VIGAN_11158700</name>
</gene>
<protein>
    <submittedName>
        <fullName evidence="2">Uncharacterized protein</fullName>
    </submittedName>
</protein>
<dbReference type="Proteomes" id="UP000291084">
    <property type="component" value="Chromosome 11"/>
</dbReference>